<name>A0ABS3YYC2_9BACT</name>
<dbReference type="Pfam" id="PF19078">
    <property type="entry name" value="Big_12"/>
    <property type="match status" value="4"/>
</dbReference>
<keyword evidence="4" id="KW-1185">Reference proteome</keyword>
<dbReference type="EMBL" id="JAGHKO010000005">
    <property type="protein sequence ID" value="MBO9202878.1"/>
    <property type="molecule type" value="Genomic_DNA"/>
</dbReference>
<dbReference type="InterPro" id="IPR044048">
    <property type="entry name" value="Big_12"/>
</dbReference>
<sequence length="1368" mass="141610">MNRMLPKSLKLLLLVFAFLAGINQTKAEAPVYNLVFPTVTLTTSVGMLFNGPFTGTAVFSEAVHGFTVTGISATNCTVSSLSSSDNITYTFTVTTISEGPVSIQVQANAALNGSNEGNTASNKIDLFYDHTRPFVNSVSVPSGVYKLGDVLTFTAANSERCNVSAGPYLSFNVGSNPERAMIDVGASDAQPTAFFRYTVKAGDFDNDGIVLTGATITLNGGSMRDIAGNAIIPLIPGSISYSGIIIDGVVPTVTSVDVPVNGYYKAGDVLNFRVHTSETVSITGATTLELNIGGTTRPANLLSGSGSNVLVFGYTVQPGDIDMDGITLGSLNLNGGAIQDGAGNDMDLPLNGVPSTSGVFVNTQTPSVVITAPPGIKAAPFTATITFSEAVIGVALGDFSVTNATLSNLNAINNFTYTLLVTPAMNGQVTLLLPANMAVNIGNNGNTASNTLTVTYDANAPLVTTVDFPATGTYRIGDVLNFTVNFNENVLVTGTPFINILMHSSIKPAHYVGGSGTTQLTFTYTIQAGDFDADGVSLINTMQLNGGTIRDAAGNNANLLLSSPSPNVVIIDGVAPAVSQVNVPANGIYKLRNVLSFSIDFTENVTVSGTPVLNVIIGSTTVRAIYTGGSGTSNLTFAYSIQVGIEDHDGIQLSSLITNGGTLQDDNGNDAILTLNNAGNTSGVLVDAKSPTVILSGTPVANAPFTATLTFSEQVTGLTIADVAVSKATVSNLQTTDNVTFTMLVTPVSDGAVSVTLQANAVTDIAGNFNITSNTLSFTADVTAPTVTRVDVPADGYYKAGLDLNFTVVYSENVIVNTTGGTPIMPIDLGGVVKYAFYKSGSGTNSLVFTYTVQNGDMDMDGVTVPISLLMNSGSMVDNADNTVVLNLHNVANTTNVRVNTARPSVTINTTAPARVNATFPVTITFSEPVTGFTISSVVATNGTASTLQTTDNITYTIQVTPIASGTININIPTGAAVNIGNNDNTASNTISLTADLTAPVITSSQHFSILANSAVGTTINTATATDASGIIQNWSIASDPSGGAFAINATTGVITINNLALLNAQSGRTVTLTLTVSDGLNTSAATTIAIDVLALNQAPALNPIANAATCANGGTQTIQLTGVSAVEPTQTFNLSVAASQPYFEVLTVTNAGVLSYKLKSTVTAGQVTITVTIQDNGGTANGGVDKSQQSFTLTVNPLPVITLTSDKGNTVSKGEVVRLTATGGASYNWDNTPGIVSGQQTAVLEIRPQANTTYPVQVTSVAGCTSTASINIAIVEDFKVDATNILTPNGDGKNDRWVIHNIDSYPNNEVKIFDRAGRLIYQRRNYSNEWDGTLNGNPLAEGTYYYILTISGGKTAKGSISIIRDRY</sequence>
<dbReference type="Gene3D" id="2.60.40.60">
    <property type="entry name" value="Cadherins"/>
    <property type="match status" value="1"/>
</dbReference>
<feature type="chain" id="PRO_5046897544" evidence="1">
    <location>
        <begin position="28"/>
        <end position="1368"/>
    </location>
</feature>
<feature type="domain" description="Cadherin" evidence="2">
    <location>
        <begin position="1002"/>
        <end position="1102"/>
    </location>
</feature>
<dbReference type="InterPro" id="IPR002126">
    <property type="entry name" value="Cadherin-like_dom"/>
</dbReference>
<proteinExistence type="predicted"/>
<protein>
    <submittedName>
        <fullName evidence="3">Gliding motility-associated C-terminal domain-containing protein</fullName>
    </submittedName>
</protein>
<dbReference type="SUPFAM" id="SSF49313">
    <property type="entry name" value="Cadherin-like"/>
    <property type="match status" value="1"/>
</dbReference>
<dbReference type="PROSITE" id="PS50268">
    <property type="entry name" value="CADHERIN_2"/>
    <property type="match status" value="1"/>
</dbReference>
<evidence type="ECO:0000256" key="1">
    <source>
        <dbReference type="SAM" id="SignalP"/>
    </source>
</evidence>
<evidence type="ECO:0000313" key="4">
    <source>
        <dbReference type="Proteomes" id="UP000677244"/>
    </source>
</evidence>
<organism evidence="3 4">
    <name type="scientific">Niastella soli</name>
    <dbReference type="NCBI Taxonomy" id="2821487"/>
    <lineage>
        <taxon>Bacteria</taxon>
        <taxon>Pseudomonadati</taxon>
        <taxon>Bacteroidota</taxon>
        <taxon>Chitinophagia</taxon>
        <taxon>Chitinophagales</taxon>
        <taxon>Chitinophagaceae</taxon>
        <taxon>Niastella</taxon>
    </lineage>
</organism>
<dbReference type="PANTHER" id="PTHR34677:SF3">
    <property type="entry name" value="BACTERIAL IG-LIKE DOMAIN-CONTAINING PROTEIN"/>
    <property type="match status" value="1"/>
</dbReference>
<accession>A0ABS3YYC2</accession>
<dbReference type="CDD" id="cd11304">
    <property type="entry name" value="Cadherin_repeat"/>
    <property type="match status" value="1"/>
</dbReference>
<keyword evidence="1" id="KW-0732">Signal</keyword>
<reference evidence="3 4" key="1">
    <citation type="submission" date="2021-03" db="EMBL/GenBank/DDBJ databases">
        <title>Assistant Professor.</title>
        <authorList>
            <person name="Huq M.A."/>
        </authorList>
    </citation>
    <scope>NUCLEOTIDE SEQUENCE [LARGE SCALE GENOMIC DNA]</scope>
    <source>
        <strain evidence="3 4">MAH-29</strain>
    </source>
</reference>
<gene>
    <name evidence="3" type="ORF">J7I42_21490</name>
</gene>
<dbReference type="InterPro" id="IPR015919">
    <property type="entry name" value="Cadherin-like_sf"/>
</dbReference>
<feature type="signal peptide" evidence="1">
    <location>
        <begin position="1"/>
        <end position="27"/>
    </location>
</feature>
<dbReference type="NCBIfam" id="TIGR04131">
    <property type="entry name" value="Bac_Flav_CTERM"/>
    <property type="match status" value="1"/>
</dbReference>
<dbReference type="PANTHER" id="PTHR34677">
    <property type="match status" value="1"/>
</dbReference>
<evidence type="ECO:0000313" key="3">
    <source>
        <dbReference type="EMBL" id="MBO9202878.1"/>
    </source>
</evidence>
<evidence type="ECO:0000259" key="2">
    <source>
        <dbReference type="PROSITE" id="PS50268"/>
    </source>
</evidence>
<dbReference type="RefSeq" id="WP_209140933.1">
    <property type="nucleotide sequence ID" value="NZ_JAGHKO010000005.1"/>
</dbReference>
<dbReference type="InterPro" id="IPR026341">
    <property type="entry name" value="T9SS_type_B"/>
</dbReference>
<dbReference type="Pfam" id="PF13585">
    <property type="entry name" value="CHU_C"/>
    <property type="match status" value="1"/>
</dbReference>
<comment type="caution">
    <text evidence="3">The sequence shown here is derived from an EMBL/GenBank/DDBJ whole genome shotgun (WGS) entry which is preliminary data.</text>
</comment>
<dbReference type="Proteomes" id="UP000677244">
    <property type="component" value="Unassembled WGS sequence"/>
</dbReference>